<accession>A0A1M5VRD6</accession>
<sequence>MTKNIKALSLKFSRYLLLTTVLLFSCDDDDDTISIGLLAEHRGIYINDFYTAGILGNSALEDDLLAWVDVNDFTDIYLYNIGSALGDGLDNDLRTFVDKAHNQIPYLRVSFVSAGFGDSFTEIEGYHDGRKDNRPDGIVSEIEFWNGSMNFADNYAPWIDKVNDLKFTPPPGETTPLNAGVTRQFYIGKIKDPGLPPSLAIAKELVMHHDEIFLTNYHNDAWLLSSSTLENSIVNKLNLLAQAGMELNKEVNIVILFNVFQSSPSPEIWDYFSTTGMDNEFEDAFVEWSNEYDTSADIINKEFLNIKGFGIYRYSDALNARP</sequence>
<organism evidence="1 2">
    <name type="scientific">Winogradskyella jejuensis</name>
    <dbReference type="NCBI Taxonomy" id="1089305"/>
    <lineage>
        <taxon>Bacteria</taxon>
        <taxon>Pseudomonadati</taxon>
        <taxon>Bacteroidota</taxon>
        <taxon>Flavobacteriia</taxon>
        <taxon>Flavobacteriales</taxon>
        <taxon>Flavobacteriaceae</taxon>
        <taxon>Winogradskyella</taxon>
    </lineage>
</organism>
<reference evidence="2" key="1">
    <citation type="submission" date="2016-11" db="EMBL/GenBank/DDBJ databases">
        <authorList>
            <person name="Varghese N."/>
            <person name="Submissions S."/>
        </authorList>
    </citation>
    <scope>NUCLEOTIDE SEQUENCE [LARGE SCALE GENOMIC DNA]</scope>
    <source>
        <strain evidence="2">DSM 25330</strain>
    </source>
</reference>
<dbReference type="OrthoDB" id="1408455at2"/>
<protein>
    <submittedName>
        <fullName evidence="1">Uncharacterized protein</fullName>
    </submittedName>
</protein>
<name>A0A1M5VRD6_9FLAO</name>
<proteinExistence type="predicted"/>
<dbReference type="RefSeq" id="WP_073087619.1">
    <property type="nucleotide sequence ID" value="NZ_FQWS01000003.1"/>
</dbReference>
<dbReference type="EMBL" id="FQWS01000003">
    <property type="protein sequence ID" value="SHH77815.1"/>
    <property type="molecule type" value="Genomic_DNA"/>
</dbReference>
<dbReference type="AlphaFoldDB" id="A0A1M5VRD6"/>
<dbReference type="STRING" id="1089305.SAMN05444148_2804"/>
<keyword evidence="2" id="KW-1185">Reference proteome</keyword>
<dbReference type="Proteomes" id="UP000184522">
    <property type="component" value="Unassembled WGS sequence"/>
</dbReference>
<dbReference type="PROSITE" id="PS51257">
    <property type="entry name" value="PROKAR_LIPOPROTEIN"/>
    <property type="match status" value="1"/>
</dbReference>
<evidence type="ECO:0000313" key="2">
    <source>
        <dbReference type="Proteomes" id="UP000184522"/>
    </source>
</evidence>
<evidence type="ECO:0000313" key="1">
    <source>
        <dbReference type="EMBL" id="SHH77815.1"/>
    </source>
</evidence>
<gene>
    <name evidence="1" type="ORF">SAMN05444148_2804</name>
</gene>